<reference evidence="3 4" key="1">
    <citation type="submission" date="2024-08" db="EMBL/GenBank/DDBJ databases">
        <authorList>
            <person name="Paterson S."/>
        </authorList>
    </citation>
    <scope>NUCLEOTIDE SEQUENCE [LARGE SCALE GENOMIC DNA]</scope>
</reference>
<feature type="domain" description="Reverse transcriptase" evidence="2">
    <location>
        <begin position="1"/>
        <end position="65"/>
    </location>
</feature>
<protein>
    <recommendedName>
        <fullName evidence="2">Reverse transcriptase domain-containing protein</fullName>
    </recommendedName>
</protein>
<organism evidence="3 4">
    <name type="scientific">Fasciola hepatica</name>
    <name type="common">Liver fluke</name>
    <dbReference type="NCBI Taxonomy" id="6192"/>
    <lineage>
        <taxon>Eukaryota</taxon>
        <taxon>Metazoa</taxon>
        <taxon>Spiralia</taxon>
        <taxon>Lophotrochozoa</taxon>
        <taxon>Platyhelminthes</taxon>
        <taxon>Trematoda</taxon>
        <taxon>Digenea</taxon>
        <taxon>Plagiorchiida</taxon>
        <taxon>Echinostomata</taxon>
        <taxon>Echinostomatoidea</taxon>
        <taxon>Fasciolidae</taxon>
        <taxon>Fasciola</taxon>
    </lineage>
</organism>
<evidence type="ECO:0000313" key="3">
    <source>
        <dbReference type="EMBL" id="CAM0512519.1"/>
    </source>
</evidence>
<accession>A0ABC9HJ52</accession>
<gene>
    <name evidence="3" type="ORF">FHB240107_LOCUS8650</name>
</gene>
<dbReference type="InterPro" id="IPR043128">
    <property type="entry name" value="Rev_trsase/Diguanyl_cyclase"/>
</dbReference>
<evidence type="ECO:0000259" key="2">
    <source>
        <dbReference type="PROSITE" id="PS50878"/>
    </source>
</evidence>
<comment type="caution">
    <text evidence="3">The sequence shown here is derived from an EMBL/GenBank/DDBJ whole genome shotgun (WGS) entry which is preliminary data.</text>
</comment>
<name>A0ABC9HJ52_FASHE</name>
<dbReference type="PANTHER" id="PTHR37984">
    <property type="entry name" value="PROTEIN CBG26694"/>
    <property type="match status" value="1"/>
</dbReference>
<proteinExistence type="predicted"/>
<keyword evidence="4" id="KW-1185">Reference proteome</keyword>
<dbReference type="PROSITE" id="PS50878">
    <property type="entry name" value="RT_POL"/>
    <property type="match status" value="1"/>
</dbReference>
<dbReference type="InterPro" id="IPR050951">
    <property type="entry name" value="Retrovirus_Pol_polyprotein"/>
</dbReference>
<dbReference type="SUPFAM" id="SSF56672">
    <property type="entry name" value="DNA/RNA polymerases"/>
    <property type="match status" value="1"/>
</dbReference>
<dbReference type="GO" id="GO:0003824">
    <property type="term" value="F:catalytic activity"/>
    <property type="evidence" value="ECO:0007669"/>
    <property type="project" value="UniProtKB-KW"/>
</dbReference>
<dbReference type="Pfam" id="PF17919">
    <property type="entry name" value="RT_RNaseH_2"/>
    <property type="match status" value="1"/>
</dbReference>
<dbReference type="InterPro" id="IPR000477">
    <property type="entry name" value="RT_dom"/>
</dbReference>
<dbReference type="AlphaFoldDB" id="A0ABC9HJ52"/>
<dbReference type="Gene3D" id="3.30.70.270">
    <property type="match status" value="2"/>
</dbReference>
<dbReference type="Proteomes" id="UP001189180">
    <property type="component" value="Unassembled WGS sequence"/>
</dbReference>
<evidence type="ECO:0000256" key="1">
    <source>
        <dbReference type="ARBA" id="ARBA00023268"/>
    </source>
</evidence>
<keyword evidence="1" id="KW-0511">Multifunctional enzyme</keyword>
<dbReference type="EMBL" id="CANUEZ050000218">
    <property type="protein sequence ID" value="CAM0512519.1"/>
    <property type="molecule type" value="Genomic_DNA"/>
</dbReference>
<dbReference type="InterPro" id="IPR043502">
    <property type="entry name" value="DNA/RNA_pol_sf"/>
</dbReference>
<dbReference type="PANTHER" id="PTHR37984:SF5">
    <property type="entry name" value="PROTEIN NYNRIN-LIKE"/>
    <property type="match status" value="1"/>
</dbReference>
<dbReference type="FunFam" id="3.30.70.270:FF:000020">
    <property type="entry name" value="Transposon Tf2-6 polyprotein-like Protein"/>
    <property type="match status" value="1"/>
</dbReference>
<dbReference type="InterPro" id="IPR041577">
    <property type="entry name" value="RT_RNaseH_2"/>
</dbReference>
<sequence length="216" mass="24341">MHEATRGLETVHVYIDDILVASSSEQEHAPHLRADFERLSQHGVPINIAKYEFGRSDITFIGHSVSSSGIRPLLDKVFAICDYPESQYFRQLRPFAGLVNFYHRFIPHCAETMQPLTDLLSKVKRKFVFPDTAQVAFASVKDAVAKTALLNHHDPLASISVVTDASDTAVGAVLQQFIDDSWQPSAFFSKRLQPAESRYNTFGRELLAIYLGIRRF</sequence>
<evidence type="ECO:0000313" key="4">
    <source>
        <dbReference type="Proteomes" id="UP001189180"/>
    </source>
</evidence>
<dbReference type="Pfam" id="PF00078">
    <property type="entry name" value="RVT_1"/>
    <property type="match status" value="1"/>
</dbReference>